<keyword evidence="3 6" id="KW-0812">Transmembrane</keyword>
<sequence>MHSSRILQSRVLQWIYGLSVSTIAWLIASPALAQSAESSPALNPTDLLRHTLQWIEGLGLAGSAAFIALYIVAAVAFLPGSILTLGAGAVFGVWLGAIYVFIGATLGAIAAFLVGRYLARGWVSKTIEGKPNFAAIDRAVANEGFKIVLLTRLSPLFPFNLLNYAFGITGVSLKAYALGSIGMLPAIVLYAYVGSLAGDLARIGSEPTDPAMQWAVRLVGLMATVAVTIYVTRMAQKALAEKVDA</sequence>
<keyword evidence="4 6" id="KW-1133">Transmembrane helix</keyword>
<dbReference type="EMBL" id="JAMPLM010000002">
    <property type="protein sequence ID" value="MEP1057521.1"/>
    <property type="molecule type" value="Genomic_DNA"/>
</dbReference>
<dbReference type="InterPro" id="IPR032816">
    <property type="entry name" value="VTT_dom"/>
</dbReference>
<feature type="domain" description="VTT" evidence="7">
    <location>
        <begin position="78"/>
        <end position="195"/>
    </location>
</feature>
<evidence type="ECO:0000313" key="9">
    <source>
        <dbReference type="Proteomes" id="UP001476950"/>
    </source>
</evidence>
<keyword evidence="5 6" id="KW-0472">Membrane</keyword>
<dbReference type="PANTHER" id="PTHR12677">
    <property type="entry name" value="GOLGI APPARATUS MEMBRANE PROTEIN TVP38-RELATED"/>
    <property type="match status" value="1"/>
</dbReference>
<feature type="transmembrane region" description="Helical" evidence="6">
    <location>
        <begin position="214"/>
        <end position="232"/>
    </location>
</feature>
<organism evidence="8 9">
    <name type="scientific">Stenomitos frigidus AS-A4</name>
    <dbReference type="NCBI Taxonomy" id="2933935"/>
    <lineage>
        <taxon>Bacteria</taxon>
        <taxon>Bacillati</taxon>
        <taxon>Cyanobacteriota</taxon>
        <taxon>Cyanophyceae</taxon>
        <taxon>Leptolyngbyales</taxon>
        <taxon>Leptolyngbyaceae</taxon>
        <taxon>Stenomitos</taxon>
    </lineage>
</organism>
<proteinExistence type="inferred from homology"/>
<evidence type="ECO:0000313" key="8">
    <source>
        <dbReference type="EMBL" id="MEP1057521.1"/>
    </source>
</evidence>
<comment type="caution">
    <text evidence="8">The sequence shown here is derived from an EMBL/GenBank/DDBJ whole genome shotgun (WGS) entry which is preliminary data.</text>
</comment>
<protein>
    <recommendedName>
        <fullName evidence="6">TVP38/TMEM64 family membrane protein</fullName>
    </recommendedName>
</protein>
<dbReference type="InterPro" id="IPR015414">
    <property type="entry name" value="TMEM64"/>
</dbReference>
<evidence type="ECO:0000256" key="5">
    <source>
        <dbReference type="ARBA" id="ARBA00023136"/>
    </source>
</evidence>
<accession>A0ABV0KE61</accession>
<evidence type="ECO:0000256" key="6">
    <source>
        <dbReference type="RuleBase" id="RU366058"/>
    </source>
</evidence>
<evidence type="ECO:0000256" key="2">
    <source>
        <dbReference type="ARBA" id="ARBA00022475"/>
    </source>
</evidence>
<feature type="transmembrane region" description="Helical" evidence="6">
    <location>
        <begin position="147"/>
        <end position="166"/>
    </location>
</feature>
<comment type="subcellular location">
    <subcellularLocation>
        <location evidence="1 6">Cell membrane</location>
        <topology evidence="1 6">Multi-pass membrane protein</topology>
    </subcellularLocation>
</comment>
<comment type="similarity">
    <text evidence="6">Belongs to the TVP38/TMEM64 family.</text>
</comment>
<dbReference type="Pfam" id="PF09335">
    <property type="entry name" value="VTT_dom"/>
    <property type="match status" value="1"/>
</dbReference>
<dbReference type="PANTHER" id="PTHR12677:SF59">
    <property type="entry name" value="GOLGI APPARATUS MEMBRANE PROTEIN TVP38-RELATED"/>
    <property type="match status" value="1"/>
</dbReference>
<evidence type="ECO:0000256" key="3">
    <source>
        <dbReference type="ARBA" id="ARBA00022692"/>
    </source>
</evidence>
<keyword evidence="9" id="KW-1185">Reference proteome</keyword>
<evidence type="ECO:0000259" key="7">
    <source>
        <dbReference type="Pfam" id="PF09335"/>
    </source>
</evidence>
<feature type="transmembrane region" description="Helical" evidence="6">
    <location>
        <begin position="90"/>
        <end position="114"/>
    </location>
</feature>
<name>A0ABV0KE61_9CYAN</name>
<evidence type="ECO:0000256" key="1">
    <source>
        <dbReference type="ARBA" id="ARBA00004651"/>
    </source>
</evidence>
<gene>
    <name evidence="8" type="ORF">NDI38_03665</name>
</gene>
<reference evidence="8 9" key="1">
    <citation type="submission" date="2022-04" db="EMBL/GenBank/DDBJ databases">
        <title>Positive selection, recombination, and allopatry shape intraspecific diversity of widespread and dominant cyanobacteria.</title>
        <authorList>
            <person name="Wei J."/>
            <person name="Shu W."/>
            <person name="Hu C."/>
        </authorList>
    </citation>
    <scope>NUCLEOTIDE SEQUENCE [LARGE SCALE GENOMIC DNA]</scope>
    <source>
        <strain evidence="8 9">AS-A4</strain>
    </source>
</reference>
<feature type="transmembrane region" description="Helical" evidence="6">
    <location>
        <begin position="57"/>
        <end position="78"/>
    </location>
</feature>
<keyword evidence="2 6" id="KW-1003">Cell membrane</keyword>
<evidence type="ECO:0000256" key="4">
    <source>
        <dbReference type="ARBA" id="ARBA00022989"/>
    </source>
</evidence>
<dbReference type="Proteomes" id="UP001476950">
    <property type="component" value="Unassembled WGS sequence"/>
</dbReference>
<feature type="transmembrane region" description="Helical" evidence="6">
    <location>
        <begin position="173"/>
        <end position="194"/>
    </location>
</feature>